<accession>A0A517P133</accession>
<dbReference type="InterPro" id="IPR014030">
    <property type="entry name" value="Ketoacyl_synth_N"/>
</dbReference>
<dbReference type="InterPro" id="IPR020841">
    <property type="entry name" value="PKS_Beta-ketoAc_synthase_dom"/>
</dbReference>
<dbReference type="SUPFAM" id="SSF53901">
    <property type="entry name" value="Thiolase-like"/>
    <property type="match status" value="2"/>
</dbReference>
<proteinExistence type="inferred from homology"/>
<dbReference type="EMBL" id="CP036526">
    <property type="protein sequence ID" value="QDT13091.1"/>
    <property type="molecule type" value="Genomic_DNA"/>
</dbReference>
<dbReference type="InterPro" id="IPR014031">
    <property type="entry name" value="Ketoacyl_synth_C"/>
</dbReference>
<dbReference type="Pfam" id="PF02801">
    <property type="entry name" value="Ketoacyl-synt_C"/>
    <property type="match status" value="1"/>
</dbReference>
<evidence type="ECO:0000256" key="1">
    <source>
        <dbReference type="ARBA" id="ARBA00008467"/>
    </source>
</evidence>
<dbReference type="EC" id="2.3.1.179" evidence="5"/>
<evidence type="ECO:0000256" key="2">
    <source>
        <dbReference type="ARBA" id="ARBA00022679"/>
    </source>
</evidence>
<dbReference type="GO" id="GO:0006633">
    <property type="term" value="P:fatty acid biosynthetic process"/>
    <property type="evidence" value="ECO:0007669"/>
    <property type="project" value="TreeGrafter"/>
</dbReference>
<dbReference type="Proteomes" id="UP000319817">
    <property type="component" value="Chromosome"/>
</dbReference>
<dbReference type="AlphaFoldDB" id="A0A517P133"/>
<evidence type="ECO:0000313" key="6">
    <source>
        <dbReference type="Proteomes" id="UP000319817"/>
    </source>
</evidence>
<dbReference type="PROSITE" id="PS51257">
    <property type="entry name" value="PROKAR_LIPOPROTEIN"/>
    <property type="match status" value="1"/>
</dbReference>
<dbReference type="InterPro" id="IPR016039">
    <property type="entry name" value="Thiolase-like"/>
</dbReference>
<protein>
    <submittedName>
        <fullName evidence="5">3-oxoacyl-[acyl-carrier-protein] synthase 2</fullName>
        <ecNumber evidence="5">2.3.1.179</ecNumber>
    </submittedName>
</protein>
<keyword evidence="6" id="KW-1185">Reference proteome</keyword>
<dbReference type="Pfam" id="PF00109">
    <property type="entry name" value="ketoacyl-synt"/>
    <property type="match status" value="1"/>
</dbReference>
<keyword evidence="5" id="KW-0012">Acyltransferase</keyword>
<feature type="domain" description="Ketosynthase family 3 (KS3)" evidence="4">
    <location>
        <begin position="3"/>
        <end position="453"/>
    </location>
</feature>
<gene>
    <name evidence="5" type="primary">fabF_5</name>
    <name evidence="5" type="ORF">K239x_51070</name>
</gene>
<evidence type="ECO:0000259" key="4">
    <source>
        <dbReference type="PROSITE" id="PS52004"/>
    </source>
</evidence>
<dbReference type="GO" id="GO:0004315">
    <property type="term" value="F:3-oxoacyl-[acyl-carrier-protein] synthase activity"/>
    <property type="evidence" value="ECO:0007669"/>
    <property type="project" value="UniProtKB-EC"/>
</dbReference>
<dbReference type="OrthoDB" id="292158at2"/>
<dbReference type="PANTHER" id="PTHR11712">
    <property type="entry name" value="POLYKETIDE SYNTHASE-RELATED"/>
    <property type="match status" value="1"/>
</dbReference>
<evidence type="ECO:0000256" key="3">
    <source>
        <dbReference type="RuleBase" id="RU003694"/>
    </source>
</evidence>
<organism evidence="5 6">
    <name type="scientific">Stieleria marina</name>
    <dbReference type="NCBI Taxonomy" id="1930275"/>
    <lineage>
        <taxon>Bacteria</taxon>
        <taxon>Pseudomonadati</taxon>
        <taxon>Planctomycetota</taxon>
        <taxon>Planctomycetia</taxon>
        <taxon>Pirellulales</taxon>
        <taxon>Pirellulaceae</taxon>
        <taxon>Stieleria</taxon>
    </lineage>
</organism>
<keyword evidence="2 3" id="KW-0808">Transferase</keyword>
<comment type="similarity">
    <text evidence="1 3">Belongs to the thiolase-like superfamily. Beta-ketoacyl-ACP synthases family.</text>
</comment>
<dbReference type="GO" id="GO:0005829">
    <property type="term" value="C:cytosol"/>
    <property type="evidence" value="ECO:0007669"/>
    <property type="project" value="TreeGrafter"/>
</dbReference>
<name>A0A517P133_9BACT</name>
<dbReference type="PANTHER" id="PTHR11712:SF336">
    <property type="entry name" value="3-OXOACYL-[ACYL-CARRIER-PROTEIN] SYNTHASE, MITOCHONDRIAL"/>
    <property type="match status" value="1"/>
</dbReference>
<evidence type="ECO:0000313" key="5">
    <source>
        <dbReference type="EMBL" id="QDT13091.1"/>
    </source>
</evidence>
<dbReference type="Gene3D" id="3.40.47.10">
    <property type="match status" value="2"/>
</dbReference>
<dbReference type="InterPro" id="IPR000794">
    <property type="entry name" value="Beta-ketoacyl_synthase"/>
</dbReference>
<reference evidence="5 6" key="1">
    <citation type="submission" date="2019-02" db="EMBL/GenBank/DDBJ databases">
        <title>Deep-cultivation of Planctomycetes and their phenomic and genomic characterization uncovers novel biology.</title>
        <authorList>
            <person name="Wiegand S."/>
            <person name="Jogler M."/>
            <person name="Boedeker C."/>
            <person name="Pinto D."/>
            <person name="Vollmers J."/>
            <person name="Rivas-Marin E."/>
            <person name="Kohn T."/>
            <person name="Peeters S.H."/>
            <person name="Heuer A."/>
            <person name="Rast P."/>
            <person name="Oberbeckmann S."/>
            <person name="Bunk B."/>
            <person name="Jeske O."/>
            <person name="Meyerdierks A."/>
            <person name="Storesund J.E."/>
            <person name="Kallscheuer N."/>
            <person name="Luecker S."/>
            <person name="Lage O.M."/>
            <person name="Pohl T."/>
            <person name="Merkel B.J."/>
            <person name="Hornburger P."/>
            <person name="Mueller R.-W."/>
            <person name="Bruemmer F."/>
            <person name="Labrenz M."/>
            <person name="Spormann A.M."/>
            <person name="Op den Camp H."/>
            <person name="Overmann J."/>
            <person name="Amann R."/>
            <person name="Jetten M.S.M."/>
            <person name="Mascher T."/>
            <person name="Medema M.H."/>
            <person name="Devos D.P."/>
            <person name="Kaster A.-K."/>
            <person name="Ovreas L."/>
            <person name="Rohde M."/>
            <person name="Galperin M.Y."/>
            <person name="Jogler C."/>
        </authorList>
    </citation>
    <scope>NUCLEOTIDE SEQUENCE [LARGE SCALE GENOMIC DNA]</scope>
    <source>
        <strain evidence="5 6">K23_9</strain>
    </source>
</reference>
<sequence length="453" mass="46726">MPSSRAVITGLGIVSAIGIGCDEYFDALLNGQSGVRSLAERTDEGAKPSDEPADLASAHAGLWIGAPIIDFDPKQYVRPRKALKVMCREIQTAFAASQLAIEKAGLESSLPASADSPITPSRVGTVFGGEMYFGPPEDMVEPIQECIESDGQIKVGKFGAAARRGVMPLWMLKYLPNMPACHIGISVNAHGPNNSLILGDVSGPAALIEAISYLNRDLCDVVITGATGTLINSTRMNYRNDLPLPKVADPIANSSRPHSLDSQGVVGGEAATGMVVETAEHASQRGAAVVAQIVACVSRFSPAEVMSHGDRQSSQNGSVGRGSAAAIRLAIDAAFKQAGISAEQIGLIVSHGSGDAELDAAERTALATDLQSVPMIAPMASVGHTGAASGAIGIATAAMVIQRQLIPPPLSADGANDVNLQSKATALEKEFVLCLAHTPEGNATAVILNAPSL</sequence>
<dbReference type="RefSeq" id="WP_145420886.1">
    <property type="nucleotide sequence ID" value="NZ_CP036526.1"/>
</dbReference>
<dbReference type="PROSITE" id="PS52004">
    <property type="entry name" value="KS3_2"/>
    <property type="match status" value="1"/>
</dbReference>